<evidence type="ECO:0000313" key="1">
    <source>
        <dbReference type="EMBL" id="CAG9316894.1"/>
    </source>
</evidence>
<proteinExistence type="predicted"/>
<organism evidence="1 2">
    <name type="scientific">Blepharisma stoltei</name>
    <dbReference type="NCBI Taxonomy" id="1481888"/>
    <lineage>
        <taxon>Eukaryota</taxon>
        <taxon>Sar</taxon>
        <taxon>Alveolata</taxon>
        <taxon>Ciliophora</taxon>
        <taxon>Postciliodesmatophora</taxon>
        <taxon>Heterotrichea</taxon>
        <taxon>Heterotrichida</taxon>
        <taxon>Blepharismidae</taxon>
        <taxon>Blepharisma</taxon>
    </lineage>
</organism>
<dbReference type="Proteomes" id="UP001162131">
    <property type="component" value="Unassembled WGS sequence"/>
</dbReference>
<sequence length="234" mass="26864">MDQVENQIALQFIGDFSNRTSEKILNEIVNSVIDSSGLVSSVLNSLMPKIGEKFKSTVNECLNSEMNKFEQIKERNLIDINENQEKHELLLEQIGNDLLSISLAIGFDKLDGEGERKNIEKSAKKGAALTQDYEAVINRILKGKDKEVIKRKLNELNLEEVMGKNLTENTYYDLADELINLAKEGDQNSALWLEKICRVIPITQSKRKQDFFKKILFSNEEGFEKYQEILFQRL</sequence>
<evidence type="ECO:0000313" key="2">
    <source>
        <dbReference type="Proteomes" id="UP001162131"/>
    </source>
</evidence>
<protein>
    <submittedName>
        <fullName evidence="1">Uncharacterized protein</fullName>
    </submittedName>
</protein>
<dbReference type="AlphaFoldDB" id="A0AAU9IS68"/>
<name>A0AAU9IS68_9CILI</name>
<gene>
    <name evidence="1" type="ORF">BSTOLATCC_MIC17526</name>
</gene>
<comment type="caution">
    <text evidence="1">The sequence shown here is derived from an EMBL/GenBank/DDBJ whole genome shotgun (WGS) entry which is preliminary data.</text>
</comment>
<dbReference type="EMBL" id="CAJZBQ010000017">
    <property type="protein sequence ID" value="CAG9316894.1"/>
    <property type="molecule type" value="Genomic_DNA"/>
</dbReference>
<accession>A0AAU9IS68</accession>
<reference evidence="1" key="1">
    <citation type="submission" date="2021-09" db="EMBL/GenBank/DDBJ databases">
        <authorList>
            <consortium name="AG Swart"/>
            <person name="Singh M."/>
            <person name="Singh A."/>
            <person name="Seah K."/>
            <person name="Emmerich C."/>
        </authorList>
    </citation>
    <scope>NUCLEOTIDE SEQUENCE</scope>
    <source>
        <strain evidence="1">ATCC30299</strain>
    </source>
</reference>
<keyword evidence="2" id="KW-1185">Reference proteome</keyword>